<dbReference type="Proteomes" id="UP001169069">
    <property type="component" value="Unassembled WGS sequence"/>
</dbReference>
<keyword evidence="5 7" id="KW-1133">Transmembrane helix</keyword>
<dbReference type="InterPro" id="IPR003399">
    <property type="entry name" value="Mce/MlaD"/>
</dbReference>
<proteinExistence type="predicted"/>
<comment type="subcellular location">
    <subcellularLocation>
        <location evidence="1">Cell inner membrane</location>
    </subcellularLocation>
</comment>
<feature type="domain" description="Mce/MlaD" evidence="8">
    <location>
        <begin position="295"/>
        <end position="385"/>
    </location>
</feature>
<keyword evidence="3" id="KW-0997">Cell inner membrane</keyword>
<dbReference type="PANTHER" id="PTHR30462:SF2">
    <property type="entry name" value="INTERMEMBRANE TRANSPORT PROTEIN PQIB"/>
    <property type="match status" value="1"/>
</dbReference>
<feature type="domain" description="Mce/MlaD" evidence="8">
    <location>
        <begin position="156"/>
        <end position="221"/>
    </location>
</feature>
<gene>
    <name evidence="9" type="ORF">PGH07_00905</name>
</gene>
<accession>A0ABT7QVB9</accession>
<organism evidence="9 10">
    <name type="scientific">Sulfurovum zhangzhouensis</name>
    <dbReference type="NCBI Taxonomy" id="3019067"/>
    <lineage>
        <taxon>Bacteria</taxon>
        <taxon>Pseudomonadati</taxon>
        <taxon>Campylobacterota</taxon>
        <taxon>Epsilonproteobacteria</taxon>
        <taxon>Campylobacterales</taxon>
        <taxon>Sulfurovaceae</taxon>
        <taxon>Sulfurovum</taxon>
    </lineage>
</organism>
<reference evidence="9" key="1">
    <citation type="submission" date="2023-01" db="EMBL/GenBank/DDBJ databases">
        <title>Sulfurovum sp. zt1-1 genome assembly.</title>
        <authorList>
            <person name="Wang J."/>
        </authorList>
    </citation>
    <scope>NUCLEOTIDE SEQUENCE</scope>
    <source>
        <strain evidence="9">Zt1-1</strain>
    </source>
</reference>
<dbReference type="InterPro" id="IPR051800">
    <property type="entry name" value="PqiA-PqiB_transport"/>
</dbReference>
<sequence>MSKNIPYVEESTKFNFFTSIWIVPFAALLIAAWLAYQYYSELGPEIKIVFPNNEGLQAGQSVIKYRDVTIGKVTKINLENDGLQVAVYARIDKTAEPFLNEHTKFWIVKPEVGLGGVSGLDTLLSGTYINVYTEKGEEFRTLFTGLPYVYRADKEGEYFHLNAPQAYNVTEGTPIFFKNIKVGEIEYVTISLDTQSIDFYAYIEKEYVPYVHTSSKFWIRSALNVDISNGRLDVNIAPLTHLVQGGISFSSSGKDTSKQVPNGYIFNLYKNGSVAEGKSIGKGGDAIKKFEVHVLDSIAKLKQDASVEYDGYDVGRVTKVSTTYDPETHKMTGTVYLQIDTSFFESNNDQNITGEMNFNKAVEEGLRAKITQTDPITGILYVDLVFKENLPFRAILQGEKYPILPSVNDKNNGIMDQVNILVTRLNTLLGSTNQVMDENAKPLHEILTNLNETMKNINSLVGQKETQNLPIALNESVKKLTQTLQSANSVLKGYEHDSLMNHQLVQTLKAVNETSEEMSRVLRMINRKPNALIFGEE</sequence>
<keyword evidence="10" id="KW-1185">Reference proteome</keyword>
<evidence type="ECO:0000259" key="8">
    <source>
        <dbReference type="Pfam" id="PF02470"/>
    </source>
</evidence>
<evidence type="ECO:0000256" key="1">
    <source>
        <dbReference type="ARBA" id="ARBA00004533"/>
    </source>
</evidence>
<protein>
    <submittedName>
        <fullName evidence="9">MlaD family protein</fullName>
    </submittedName>
</protein>
<evidence type="ECO:0000256" key="2">
    <source>
        <dbReference type="ARBA" id="ARBA00022475"/>
    </source>
</evidence>
<evidence type="ECO:0000256" key="4">
    <source>
        <dbReference type="ARBA" id="ARBA00022692"/>
    </source>
</evidence>
<evidence type="ECO:0000313" key="9">
    <source>
        <dbReference type="EMBL" id="MDM5270733.1"/>
    </source>
</evidence>
<dbReference type="RefSeq" id="WP_289412009.1">
    <property type="nucleotide sequence ID" value="NZ_JAQIBD010000001.1"/>
</dbReference>
<dbReference type="Pfam" id="PF02470">
    <property type="entry name" value="MlaD"/>
    <property type="match status" value="3"/>
</dbReference>
<keyword evidence="2" id="KW-1003">Cell membrane</keyword>
<evidence type="ECO:0000256" key="6">
    <source>
        <dbReference type="ARBA" id="ARBA00023136"/>
    </source>
</evidence>
<feature type="transmembrane region" description="Helical" evidence="7">
    <location>
        <begin position="20"/>
        <end position="39"/>
    </location>
</feature>
<evidence type="ECO:0000256" key="5">
    <source>
        <dbReference type="ARBA" id="ARBA00022989"/>
    </source>
</evidence>
<keyword evidence="6 7" id="KW-0472">Membrane</keyword>
<dbReference type="PANTHER" id="PTHR30462">
    <property type="entry name" value="INTERMEMBRANE TRANSPORT PROTEIN PQIB-RELATED"/>
    <property type="match status" value="1"/>
</dbReference>
<evidence type="ECO:0000256" key="7">
    <source>
        <dbReference type="SAM" id="Phobius"/>
    </source>
</evidence>
<evidence type="ECO:0000313" key="10">
    <source>
        <dbReference type="Proteomes" id="UP001169069"/>
    </source>
</evidence>
<dbReference type="EMBL" id="JAQIBD010000001">
    <property type="protein sequence ID" value="MDM5270733.1"/>
    <property type="molecule type" value="Genomic_DNA"/>
</dbReference>
<comment type="caution">
    <text evidence="9">The sequence shown here is derived from an EMBL/GenBank/DDBJ whole genome shotgun (WGS) entry which is preliminary data.</text>
</comment>
<feature type="domain" description="Mce/MlaD" evidence="8">
    <location>
        <begin position="43"/>
        <end position="131"/>
    </location>
</feature>
<evidence type="ECO:0000256" key="3">
    <source>
        <dbReference type="ARBA" id="ARBA00022519"/>
    </source>
</evidence>
<keyword evidence="4 7" id="KW-0812">Transmembrane</keyword>
<name>A0ABT7QVB9_9BACT</name>